<evidence type="ECO:0000313" key="9">
    <source>
        <dbReference type="RefSeq" id="XP_054828712.1"/>
    </source>
</evidence>
<evidence type="ECO:0000313" key="8">
    <source>
        <dbReference type="Proteomes" id="UP001190640"/>
    </source>
</evidence>
<proteinExistence type="predicted"/>
<dbReference type="Pfam" id="PF14634">
    <property type="entry name" value="zf-RING_5"/>
    <property type="match status" value="1"/>
</dbReference>
<feature type="coiled-coil region" evidence="5">
    <location>
        <begin position="96"/>
        <end position="137"/>
    </location>
</feature>
<dbReference type="CDD" id="cd16747">
    <property type="entry name" value="RING-HC_RNF212B"/>
    <property type="match status" value="1"/>
</dbReference>
<dbReference type="CTD" id="100507650"/>
<organism evidence="8 9">
    <name type="scientific">Eublepharis macularius</name>
    <name type="common">Leopard gecko</name>
    <name type="synonym">Cyrtodactylus macularius</name>
    <dbReference type="NCBI Taxonomy" id="481883"/>
    <lineage>
        <taxon>Eukaryota</taxon>
        <taxon>Metazoa</taxon>
        <taxon>Chordata</taxon>
        <taxon>Craniata</taxon>
        <taxon>Vertebrata</taxon>
        <taxon>Euteleostomi</taxon>
        <taxon>Lepidosauria</taxon>
        <taxon>Squamata</taxon>
        <taxon>Bifurcata</taxon>
        <taxon>Gekkota</taxon>
        <taxon>Eublepharidae</taxon>
        <taxon>Eublepharinae</taxon>
        <taxon>Eublepharis</taxon>
    </lineage>
</organism>
<evidence type="ECO:0000256" key="4">
    <source>
        <dbReference type="ARBA" id="ARBA00023254"/>
    </source>
</evidence>
<feature type="compositionally biased region" description="Low complexity" evidence="6">
    <location>
        <begin position="197"/>
        <end position="209"/>
    </location>
</feature>
<dbReference type="GO" id="GO:0016925">
    <property type="term" value="P:protein sumoylation"/>
    <property type="evidence" value="ECO:0007669"/>
    <property type="project" value="TreeGrafter"/>
</dbReference>
<dbReference type="GO" id="GO:0008270">
    <property type="term" value="F:zinc ion binding"/>
    <property type="evidence" value="ECO:0007669"/>
    <property type="project" value="UniProtKB-KW"/>
</dbReference>
<evidence type="ECO:0000256" key="6">
    <source>
        <dbReference type="SAM" id="MobiDB-lite"/>
    </source>
</evidence>
<keyword evidence="5" id="KW-0175">Coiled coil</keyword>
<keyword evidence="8" id="KW-1185">Reference proteome</keyword>
<dbReference type="PANTHER" id="PTHR22663">
    <property type="entry name" value="RING FINGER PROTEIN NARYA-RELATED"/>
    <property type="match status" value="1"/>
</dbReference>
<dbReference type="InterPro" id="IPR001841">
    <property type="entry name" value="Znf_RING"/>
</dbReference>
<dbReference type="InterPro" id="IPR017907">
    <property type="entry name" value="Znf_RING_CS"/>
</dbReference>
<dbReference type="GO" id="GO:0019789">
    <property type="term" value="F:SUMO transferase activity"/>
    <property type="evidence" value="ECO:0007669"/>
    <property type="project" value="InterPro"/>
</dbReference>
<dbReference type="GO" id="GO:0007129">
    <property type="term" value="P:homologous chromosome pairing at meiosis"/>
    <property type="evidence" value="ECO:0007669"/>
    <property type="project" value="TreeGrafter"/>
</dbReference>
<keyword evidence="1" id="KW-0479">Metal-binding</keyword>
<name>A0AA97IZX1_EUBMA</name>
<dbReference type="RefSeq" id="XP_054828712.1">
    <property type="nucleotide sequence ID" value="XM_054972737.1"/>
</dbReference>
<keyword evidence="4" id="KW-0469">Meiosis</keyword>
<feature type="domain" description="RING-type" evidence="7">
    <location>
        <begin position="6"/>
        <end position="39"/>
    </location>
</feature>
<evidence type="ECO:0000256" key="2">
    <source>
        <dbReference type="ARBA" id="ARBA00022771"/>
    </source>
</evidence>
<feature type="compositionally biased region" description="Low complexity" evidence="6">
    <location>
        <begin position="166"/>
        <end position="189"/>
    </location>
</feature>
<gene>
    <name evidence="9" type="primary">RNF212B</name>
</gene>
<evidence type="ECO:0000256" key="1">
    <source>
        <dbReference type="ARBA" id="ARBA00022723"/>
    </source>
</evidence>
<dbReference type="SMART" id="SM00184">
    <property type="entry name" value="RING"/>
    <property type="match status" value="1"/>
</dbReference>
<feature type="region of interest" description="Disordered" evidence="6">
    <location>
        <begin position="138"/>
        <end position="224"/>
    </location>
</feature>
<dbReference type="GO" id="GO:0007131">
    <property type="term" value="P:reciprocal meiotic recombination"/>
    <property type="evidence" value="ECO:0007669"/>
    <property type="project" value="InterPro"/>
</dbReference>
<accession>A0AA97IZX1</accession>
<dbReference type="GeneID" id="129325162"/>
<dbReference type="SUPFAM" id="SSF57850">
    <property type="entry name" value="RING/U-box"/>
    <property type="match status" value="1"/>
</dbReference>
<evidence type="ECO:0000256" key="3">
    <source>
        <dbReference type="ARBA" id="ARBA00022833"/>
    </source>
</evidence>
<dbReference type="InterPro" id="IPR042123">
    <property type="entry name" value="Zip3/RNF212-like"/>
</dbReference>
<feature type="compositionally biased region" description="Polar residues" evidence="6">
    <location>
        <begin position="210"/>
        <end position="224"/>
    </location>
</feature>
<dbReference type="Proteomes" id="UP001190640">
    <property type="component" value="Chromosome 1"/>
</dbReference>
<keyword evidence="3" id="KW-0862">Zinc</keyword>
<reference evidence="9" key="1">
    <citation type="submission" date="2025-08" db="UniProtKB">
        <authorList>
            <consortium name="RefSeq"/>
        </authorList>
    </citation>
    <scope>IDENTIFICATION</scope>
    <source>
        <tissue evidence="9">Blood</tissue>
    </source>
</reference>
<dbReference type="KEGG" id="emc:129325162"/>
<dbReference type="GO" id="GO:0000795">
    <property type="term" value="C:synaptonemal complex"/>
    <property type="evidence" value="ECO:0007669"/>
    <property type="project" value="InterPro"/>
</dbReference>
<dbReference type="PANTHER" id="PTHR22663:SF29">
    <property type="entry name" value="RING FINGER PROTEIN 212B"/>
    <property type="match status" value="1"/>
</dbReference>
<evidence type="ECO:0000259" key="7">
    <source>
        <dbReference type="SMART" id="SM00184"/>
    </source>
</evidence>
<protein>
    <submittedName>
        <fullName evidence="9">RING finger protein 212B</fullName>
    </submittedName>
</protein>
<sequence>MDWFHCNQCFIQKGSDFCVTSCGHIFCKTCAGTDKCPSCGTSSKYLLLNDNTPPEEKKFFKSPVETALKYFAHISQVWTFQKGQMELLVSFYKHNASKAKVALQEAQQKLATQEKELQALHKENSELKKTLSILKNSPHHLQGSRNSTPKPIAITPPLRTVTPRPSFQHSSEVVSRSSSMDSISSMGGSHLPNWHHGTGATTMTEGRTTPASSRNVTPSPASNQSLFYRPSFSSSHTPGLNDFTLHPPMVRQSQSANNSGQHQEIPNVNLSIFSTQRETVPLLERRSIEMLRPIQLRFTPHSIPSYQSRPNSVSRVHQQ</sequence>
<evidence type="ECO:0000256" key="5">
    <source>
        <dbReference type="SAM" id="Coils"/>
    </source>
</evidence>
<keyword evidence="2" id="KW-0863">Zinc-finger</keyword>
<dbReference type="AlphaFoldDB" id="A0AA97IZX1"/>
<dbReference type="PROSITE" id="PS00518">
    <property type="entry name" value="ZF_RING_1"/>
    <property type="match status" value="1"/>
</dbReference>